<evidence type="ECO:0000313" key="3">
    <source>
        <dbReference type="WBParaSite" id="PSAMB.scaffold23195size445.g38834.t1"/>
    </source>
</evidence>
<dbReference type="AlphaFoldDB" id="A0A914VSC5"/>
<keyword evidence="2" id="KW-1185">Reference proteome</keyword>
<proteinExistence type="predicted"/>
<dbReference type="Proteomes" id="UP000887566">
    <property type="component" value="Unplaced"/>
</dbReference>
<accession>A0A914VSC5</accession>
<evidence type="ECO:0000313" key="2">
    <source>
        <dbReference type="Proteomes" id="UP000887566"/>
    </source>
</evidence>
<sequence>MAGSNHVGGEGEEREGSTESQQIGENVPNAIEGDKASKSTASGRRQKRARRKRKAAVDTG</sequence>
<dbReference type="WBParaSite" id="PSAMB.scaffold23195size445.g38834.t1">
    <property type="protein sequence ID" value="PSAMB.scaffold23195size445.g38834.t1"/>
    <property type="gene ID" value="PSAMB.scaffold23195size445.g38834"/>
</dbReference>
<protein>
    <submittedName>
        <fullName evidence="3">Uncharacterized protein</fullName>
    </submittedName>
</protein>
<evidence type="ECO:0000256" key="1">
    <source>
        <dbReference type="SAM" id="MobiDB-lite"/>
    </source>
</evidence>
<organism evidence="2 3">
    <name type="scientific">Plectus sambesii</name>
    <dbReference type="NCBI Taxonomy" id="2011161"/>
    <lineage>
        <taxon>Eukaryota</taxon>
        <taxon>Metazoa</taxon>
        <taxon>Ecdysozoa</taxon>
        <taxon>Nematoda</taxon>
        <taxon>Chromadorea</taxon>
        <taxon>Plectida</taxon>
        <taxon>Plectina</taxon>
        <taxon>Plectoidea</taxon>
        <taxon>Plectidae</taxon>
        <taxon>Plectus</taxon>
    </lineage>
</organism>
<reference evidence="3" key="1">
    <citation type="submission" date="2022-11" db="UniProtKB">
        <authorList>
            <consortium name="WormBaseParasite"/>
        </authorList>
    </citation>
    <scope>IDENTIFICATION</scope>
</reference>
<name>A0A914VSC5_9BILA</name>
<feature type="region of interest" description="Disordered" evidence="1">
    <location>
        <begin position="1"/>
        <end position="60"/>
    </location>
</feature>
<feature type="compositionally biased region" description="Basic residues" evidence="1">
    <location>
        <begin position="44"/>
        <end position="54"/>
    </location>
</feature>